<evidence type="ECO:0000256" key="1">
    <source>
        <dbReference type="ARBA" id="ARBA00022801"/>
    </source>
</evidence>
<dbReference type="Proteomes" id="UP000433577">
    <property type="component" value="Chromosome 3"/>
</dbReference>
<organism evidence="2 3">
    <name type="scientific">Paraburkholderia acidisoli</name>
    <dbReference type="NCBI Taxonomy" id="2571748"/>
    <lineage>
        <taxon>Bacteria</taxon>
        <taxon>Pseudomonadati</taxon>
        <taxon>Pseudomonadota</taxon>
        <taxon>Betaproteobacteria</taxon>
        <taxon>Burkholderiales</taxon>
        <taxon>Burkholderiaceae</taxon>
        <taxon>Paraburkholderia</taxon>
    </lineage>
</organism>
<dbReference type="GO" id="GO:0016787">
    <property type="term" value="F:hydrolase activity"/>
    <property type="evidence" value="ECO:0007669"/>
    <property type="project" value="UniProtKB-KW"/>
</dbReference>
<dbReference type="Pfam" id="PF13279">
    <property type="entry name" value="4HBT_2"/>
    <property type="match status" value="1"/>
</dbReference>
<dbReference type="OrthoDB" id="9800856at2"/>
<dbReference type="EMBL" id="CP046915">
    <property type="protein sequence ID" value="QGZ64613.1"/>
    <property type="molecule type" value="Genomic_DNA"/>
</dbReference>
<protein>
    <submittedName>
        <fullName evidence="2">Acyl-CoA thioesterase</fullName>
    </submittedName>
</protein>
<proteinExistence type="predicted"/>
<accession>A0A7Z2JHZ0</accession>
<evidence type="ECO:0000313" key="2">
    <source>
        <dbReference type="EMBL" id="QGZ64613.1"/>
    </source>
</evidence>
<dbReference type="RefSeq" id="WP_158954221.1">
    <property type="nucleotide sequence ID" value="NZ_CP046915.1"/>
</dbReference>
<sequence>MSGARMPAAVLSASARVEVPFHDVDAMNVCWHGHYLKYFEFGRAALLRKFDYDYREMQASGYLWPVVEAHLKYVRSAVYGQQLEVCAHLLEFENRLKIGYEIVDVASRTRLTKGYTIQVAVHAGTQELQFVSPPIVIDNIERARARDGERACAS</sequence>
<evidence type="ECO:0000313" key="3">
    <source>
        <dbReference type="Proteomes" id="UP000433577"/>
    </source>
</evidence>
<dbReference type="AlphaFoldDB" id="A0A7Z2JHZ0"/>
<dbReference type="SUPFAM" id="SSF54637">
    <property type="entry name" value="Thioesterase/thiol ester dehydrase-isomerase"/>
    <property type="match status" value="1"/>
</dbReference>
<dbReference type="InterPro" id="IPR006684">
    <property type="entry name" value="YbgC/YbaW"/>
</dbReference>
<keyword evidence="1" id="KW-0378">Hydrolase</keyword>
<dbReference type="PIRSF" id="PIRSF003230">
    <property type="entry name" value="YbgC"/>
    <property type="match status" value="1"/>
</dbReference>
<dbReference type="KEGG" id="pacs:FAZ98_22505"/>
<dbReference type="CDD" id="cd00586">
    <property type="entry name" value="4HBT"/>
    <property type="match status" value="1"/>
</dbReference>
<reference evidence="2 3" key="1">
    <citation type="submission" date="2019-12" db="EMBL/GenBank/DDBJ databases">
        <title>Paraburkholderia acidiphila 7Q-K02 sp. nov and Paraburkholderia acidisoli DHF22 sp. nov., two strains isolated from forest soil.</title>
        <authorList>
            <person name="Gao Z."/>
            <person name="Qiu L."/>
        </authorList>
    </citation>
    <scope>NUCLEOTIDE SEQUENCE [LARGE SCALE GENOMIC DNA]</scope>
    <source>
        <strain evidence="2 3">DHF22</strain>
    </source>
</reference>
<name>A0A7Z2JHZ0_9BURK</name>
<keyword evidence="3" id="KW-1185">Reference proteome</keyword>
<dbReference type="Gene3D" id="3.10.129.10">
    <property type="entry name" value="Hotdog Thioesterase"/>
    <property type="match status" value="1"/>
</dbReference>
<dbReference type="InterPro" id="IPR029069">
    <property type="entry name" value="HotDog_dom_sf"/>
</dbReference>
<gene>
    <name evidence="2" type="ORF">FAZ98_22505</name>
</gene>